<keyword evidence="10" id="KW-0418">Kinase</keyword>
<comment type="caution">
    <text evidence="23">The sequence shown here is derived from an EMBL/GenBank/DDBJ whole genome shotgun (WGS) entry which is preliminary data.</text>
</comment>
<evidence type="ECO:0000256" key="1">
    <source>
        <dbReference type="ARBA" id="ARBA00001946"/>
    </source>
</evidence>
<reference evidence="23" key="1">
    <citation type="journal article" date="2023" name="IScience">
        <title>Live-bearing cockroach genome reveals convergent evolutionary mechanisms linked to viviparity in insects and beyond.</title>
        <authorList>
            <person name="Fouks B."/>
            <person name="Harrison M.C."/>
            <person name="Mikhailova A.A."/>
            <person name="Marchal E."/>
            <person name="English S."/>
            <person name="Carruthers M."/>
            <person name="Jennings E.C."/>
            <person name="Chiamaka E.L."/>
            <person name="Frigard R.A."/>
            <person name="Pippel M."/>
            <person name="Attardo G.M."/>
            <person name="Benoit J.B."/>
            <person name="Bornberg-Bauer E."/>
            <person name="Tobe S.S."/>
        </authorList>
    </citation>
    <scope>NUCLEOTIDE SEQUENCE</scope>
    <source>
        <strain evidence="23">Stay&amp;Tobe</strain>
    </source>
</reference>
<keyword evidence="6" id="KW-0808">Transferase</keyword>
<dbReference type="GO" id="GO:0070059">
    <property type="term" value="P:intrinsic apoptotic signaling pathway in response to endoplasmic reticulum stress"/>
    <property type="evidence" value="ECO:0007669"/>
    <property type="project" value="TreeGrafter"/>
</dbReference>
<dbReference type="FunFam" id="1.20.1440.180:FF:000001">
    <property type="entry name" value="Serine/threonine-protein kinase/endoribonuclease IRE1"/>
    <property type="match status" value="1"/>
</dbReference>
<dbReference type="InterPro" id="IPR038357">
    <property type="entry name" value="KEN_sf"/>
</dbReference>
<dbReference type="GO" id="GO:0004521">
    <property type="term" value="F:RNA endonuclease activity"/>
    <property type="evidence" value="ECO:0007669"/>
    <property type="project" value="InterPro"/>
</dbReference>
<accession>A0AAD7ZE12</accession>
<dbReference type="SMART" id="SM00564">
    <property type="entry name" value="PQQ"/>
    <property type="match status" value="3"/>
</dbReference>
<comment type="subcellular location">
    <subcellularLocation>
        <location evidence="2">Endoplasmic reticulum membrane</location>
        <topology evidence="2">Single-pass type I membrane protein</topology>
    </subcellularLocation>
</comment>
<dbReference type="PROSITE" id="PS50011">
    <property type="entry name" value="PROTEIN_KINASE_DOM"/>
    <property type="match status" value="1"/>
</dbReference>
<keyword evidence="7 20" id="KW-0812">Transmembrane</keyword>
<dbReference type="GO" id="GO:0036498">
    <property type="term" value="P:IRE1-mediated unfolded protein response"/>
    <property type="evidence" value="ECO:0007669"/>
    <property type="project" value="TreeGrafter"/>
</dbReference>
<keyword evidence="12" id="KW-0256">Endoplasmic reticulum</keyword>
<evidence type="ECO:0000256" key="20">
    <source>
        <dbReference type="SAM" id="Phobius"/>
    </source>
</evidence>
<dbReference type="InterPro" id="IPR008271">
    <property type="entry name" value="Ser/Thr_kinase_AS"/>
</dbReference>
<dbReference type="GO" id="GO:0010468">
    <property type="term" value="P:regulation of gene expression"/>
    <property type="evidence" value="ECO:0007669"/>
    <property type="project" value="UniProtKB-ARBA"/>
</dbReference>
<dbReference type="Gene3D" id="1.20.1440.180">
    <property type="entry name" value="KEN domain"/>
    <property type="match status" value="1"/>
</dbReference>
<dbReference type="InterPro" id="IPR011009">
    <property type="entry name" value="Kinase-like_dom_sf"/>
</dbReference>
<reference evidence="23" key="2">
    <citation type="submission" date="2023-05" db="EMBL/GenBank/DDBJ databases">
        <authorList>
            <person name="Fouks B."/>
        </authorList>
    </citation>
    <scope>NUCLEOTIDE SEQUENCE</scope>
    <source>
        <strain evidence="23">Stay&amp;Tobe</strain>
        <tissue evidence="23">Testes</tissue>
    </source>
</reference>
<proteinExistence type="predicted"/>
<dbReference type="SUPFAM" id="SSF56112">
    <property type="entry name" value="Protein kinase-like (PK-like)"/>
    <property type="match status" value="1"/>
</dbReference>
<evidence type="ECO:0000259" key="21">
    <source>
        <dbReference type="PROSITE" id="PS50011"/>
    </source>
</evidence>
<keyword evidence="15 20" id="KW-0472">Membrane</keyword>
<evidence type="ECO:0000256" key="9">
    <source>
        <dbReference type="ARBA" id="ARBA00022741"/>
    </source>
</evidence>
<dbReference type="CDD" id="cd13982">
    <property type="entry name" value="STKc_IRE1"/>
    <property type="match status" value="1"/>
</dbReference>
<evidence type="ECO:0000256" key="13">
    <source>
        <dbReference type="ARBA" id="ARBA00022840"/>
    </source>
</evidence>
<evidence type="ECO:0000256" key="11">
    <source>
        <dbReference type="ARBA" id="ARBA00022801"/>
    </source>
</evidence>
<evidence type="ECO:0000256" key="6">
    <source>
        <dbReference type="ARBA" id="ARBA00022679"/>
    </source>
</evidence>
<dbReference type="GO" id="GO:0051082">
    <property type="term" value="F:unfolded protein binding"/>
    <property type="evidence" value="ECO:0007669"/>
    <property type="project" value="TreeGrafter"/>
</dbReference>
<sequence>PAVKVPVDTTKAIMPLFLPDPKDGSLYVLGSSGREALKKLPFTIPQLVASSPCRSSDGILYTGKKMDTWFAINAKTGVKQEVVSFNKPDKTCPIDSSDAVFIGRSEYNIMMFDSKQQERSWNVTFFDYSSSVMEADALNNYEYVHFTASSTGRTLSLDRRVGSLLWECDYGSPVIAMYILENEELVSVPFTSVAEETMEHLVTQFTSSSEQIKIGDNMKLYPTLYVGEHVHGLYAVPSLVDQNTATIAPAQTGLLLLEGPAMSQTQQNPSGTYFDSTDLPLPGHNSLPKDKRENMAPVILLGYYKMPDYSKTVLQITGRSDKIISNPNRFPILDDNDTDLRGQTEKPAETLASVCKQRKEFVTFSYVIVLAGCIFAVVWYYKAQVREFQQLSQGSRSSNRPSSGHYQAITAYNEDVGDGNERVGKITFNINEKLGNGCEGTFVYKGTFDNRAVAVKRLLLGSFTFADREVDLLRESDEHVNVVRWYFCMEEDKQFRYIALELCAATLQDYVEGKFKCTSLSALDILYQSTAGLEHLHSLDIVHRDIKPHNVLLSMPNAKGEVRAMISDFGLCKKLEAERKSFSRRSGATGTQGWIAPEMLEENSRTTRSVDIFSLGCVFYYVLSNGKHPFGDPLTRQGNISNGDFRLNDLEGEEKFFQKLLIQHMISSDPMERPPANAVRLHPIFWNRSQILTFFQDVSDRVEKEDEVSPVVQELEEDGYCVVREDWRNYIDWEVAQDLRKYRNYRGTSVRDLLRALRNKKHHYRELSEEAQQTLGEIPNRFVNYWTQRFPLLLCHSWIKMQYVKSEPIFSQYYHKDYIFSNTLYVNSTKETCSNYKNIRLSENEAQVWLKLHKKDKKKNCDLSSVRKDNMPPGIRKINERIENSPIKHQNNGRDNHALKYENWRAADDPYRQMFQNNNFSKKESPEKLVSWRNSESVDKEITDKTENYDDIIHKKEVHFSVKQTYISEETEKGNHDIQTKKEFRKRMTKKRPRHKSAEVPLVWKITDTVTPENE</sequence>
<keyword evidence="9" id="KW-0547">Nucleotide-binding</keyword>
<dbReference type="CDD" id="cd09769">
    <property type="entry name" value="Luminal_IRE1"/>
    <property type="match status" value="1"/>
</dbReference>
<keyword evidence="5" id="KW-0597">Phosphoprotein</keyword>
<dbReference type="EMBL" id="JASPKZ010008804">
    <property type="protein sequence ID" value="KAJ9578974.1"/>
    <property type="molecule type" value="Genomic_DNA"/>
</dbReference>
<dbReference type="Proteomes" id="UP001233999">
    <property type="component" value="Unassembled WGS sequence"/>
</dbReference>
<dbReference type="PROSITE" id="PS51392">
    <property type="entry name" value="KEN"/>
    <property type="match status" value="1"/>
</dbReference>
<dbReference type="EC" id="2.7.11.1" evidence="3"/>
<evidence type="ECO:0000256" key="14">
    <source>
        <dbReference type="ARBA" id="ARBA00022989"/>
    </source>
</evidence>
<evidence type="ECO:0000256" key="19">
    <source>
        <dbReference type="SAM" id="MobiDB-lite"/>
    </source>
</evidence>
<comment type="catalytic activity">
    <reaction evidence="17">
        <text>L-threonyl-[protein] + ATP = O-phospho-L-threonyl-[protein] + ADP + H(+)</text>
        <dbReference type="Rhea" id="RHEA:46608"/>
        <dbReference type="Rhea" id="RHEA-COMP:11060"/>
        <dbReference type="Rhea" id="RHEA-COMP:11605"/>
        <dbReference type="ChEBI" id="CHEBI:15378"/>
        <dbReference type="ChEBI" id="CHEBI:30013"/>
        <dbReference type="ChEBI" id="CHEBI:30616"/>
        <dbReference type="ChEBI" id="CHEBI:61977"/>
        <dbReference type="ChEBI" id="CHEBI:456216"/>
        <dbReference type="EC" id="2.7.11.1"/>
    </reaction>
</comment>
<evidence type="ECO:0000256" key="7">
    <source>
        <dbReference type="ARBA" id="ARBA00022692"/>
    </source>
</evidence>
<evidence type="ECO:0000256" key="17">
    <source>
        <dbReference type="ARBA" id="ARBA00047899"/>
    </source>
</evidence>
<keyword evidence="11" id="KW-0378">Hydrolase</keyword>
<dbReference type="Pfam" id="PF06479">
    <property type="entry name" value="Ribonuc_2-5A"/>
    <property type="match status" value="1"/>
</dbReference>
<dbReference type="PANTHER" id="PTHR13954">
    <property type="entry name" value="IRE1-RELATED"/>
    <property type="match status" value="1"/>
</dbReference>
<comment type="catalytic activity">
    <reaction evidence="18">
        <text>L-seryl-[protein] + ATP = O-phospho-L-seryl-[protein] + ADP + H(+)</text>
        <dbReference type="Rhea" id="RHEA:17989"/>
        <dbReference type="Rhea" id="RHEA-COMP:9863"/>
        <dbReference type="Rhea" id="RHEA-COMP:11604"/>
        <dbReference type="ChEBI" id="CHEBI:15378"/>
        <dbReference type="ChEBI" id="CHEBI:29999"/>
        <dbReference type="ChEBI" id="CHEBI:30616"/>
        <dbReference type="ChEBI" id="CHEBI:83421"/>
        <dbReference type="ChEBI" id="CHEBI:456216"/>
        <dbReference type="EC" id="2.7.11.1"/>
    </reaction>
</comment>
<dbReference type="GO" id="GO:0006397">
    <property type="term" value="P:mRNA processing"/>
    <property type="evidence" value="ECO:0007669"/>
    <property type="project" value="InterPro"/>
</dbReference>
<dbReference type="GO" id="GO:1990604">
    <property type="term" value="C:IRE1-TRAF2-ASK1 complex"/>
    <property type="evidence" value="ECO:0007669"/>
    <property type="project" value="TreeGrafter"/>
</dbReference>
<keyword evidence="4" id="KW-0723">Serine/threonine-protein kinase</keyword>
<dbReference type="GO" id="GO:0080090">
    <property type="term" value="P:regulation of primary metabolic process"/>
    <property type="evidence" value="ECO:0007669"/>
    <property type="project" value="UniProtKB-ARBA"/>
</dbReference>
<evidence type="ECO:0000256" key="18">
    <source>
        <dbReference type="ARBA" id="ARBA00048679"/>
    </source>
</evidence>
<evidence type="ECO:0000256" key="3">
    <source>
        <dbReference type="ARBA" id="ARBA00012513"/>
    </source>
</evidence>
<dbReference type="Gene3D" id="1.10.510.10">
    <property type="entry name" value="Transferase(Phosphotransferase) domain 1"/>
    <property type="match status" value="1"/>
</dbReference>
<dbReference type="GO" id="GO:0016787">
    <property type="term" value="F:hydrolase activity"/>
    <property type="evidence" value="ECO:0007669"/>
    <property type="project" value="UniProtKB-KW"/>
</dbReference>
<keyword evidence="8" id="KW-0732">Signal</keyword>
<keyword evidence="13" id="KW-0067">ATP-binding</keyword>
<dbReference type="Gene3D" id="3.30.200.20">
    <property type="entry name" value="Phosphorylase Kinase, domain 1"/>
    <property type="match status" value="1"/>
</dbReference>
<evidence type="ECO:0000256" key="4">
    <source>
        <dbReference type="ARBA" id="ARBA00022527"/>
    </source>
</evidence>
<evidence type="ECO:0000313" key="23">
    <source>
        <dbReference type="EMBL" id="KAJ9578974.1"/>
    </source>
</evidence>
<dbReference type="SMART" id="SM00580">
    <property type="entry name" value="PUG"/>
    <property type="match status" value="1"/>
</dbReference>
<feature type="compositionally biased region" description="Basic and acidic residues" evidence="19">
    <location>
        <begin position="971"/>
        <end position="982"/>
    </location>
</feature>
<dbReference type="Pfam" id="PF00069">
    <property type="entry name" value="Pkinase"/>
    <property type="match status" value="1"/>
</dbReference>
<dbReference type="SUPFAM" id="SSF50998">
    <property type="entry name" value="Quinoprotein alcohol dehydrogenase-like"/>
    <property type="match status" value="1"/>
</dbReference>
<organism evidence="23 24">
    <name type="scientific">Diploptera punctata</name>
    <name type="common">Pacific beetle cockroach</name>
    <dbReference type="NCBI Taxonomy" id="6984"/>
    <lineage>
        <taxon>Eukaryota</taxon>
        <taxon>Metazoa</taxon>
        <taxon>Ecdysozoa</taxon>
        <taxon>Arthropoda</taxon>
        <taxon>Hexapoda</taxon>
        <taxon>Insecta</taxon>
        <taxon>Pterygota</taxon>
        <taxon>Neoptera</taxon>
        <taxon>Polyneoptera</taxon>
        <taxon>Dictyoptera</taxon>
        <taxon>Blattodea</taxon>
        <taxon>Blaberoidea</taxon>
        <taxon>Blaberidae</taxon>
        <taxon>Diplopterinae</taxon>
        <taxon>Diploptera</taxon>
    </lineage>
</organism>
<evidence type="ECO:0000256" key="2">
    <source>
        <dbReference type="ARBA" id="ARBA00004115"/>
    </source>
</evidence>
<dbReference type="InterPro" id="IPR045133">
    <property type="entry name" value="IRE1/2-like"/>
</dbReference>
<dbReference type="GO" id="GO:0004674">
    <property type="term" value="F:protein serine/threonine kinase activity"/>
    <property type="evidence" value="ECO:0007669"/>
    <property type="project" value="UniProtKB-KW"/>
</dbReference>
<name>A0AAD7ZE12_DIPPU</name>
<evidence type="ECO:0000256" key="15">
    <source>
        <dbReference type="ARBA" id="ARBA00023136"/>
    </source>
</evidence>
<dbReference type="InterPro" id="IPR011047">
    <property type="entry name" value="Quinoprotein_ADH-like_sf"/>
</dbReference>
<dbReference type="InterPro" id="IPR010513">
    <property type="entry name" value="KEN_dom"/>
</dbReference>
<dbReference type="InterPro" id="IPR018391">
    <property type="entry name" value="PQQ_b-propeller_rpt"/>
</dbReference>
<dbReference type="FunFam" id="3.30.200.20:FF:000077">
    <property type="entry name" value="Putative Serine/threonine-protein kinase/endoribonuclease IRE1"/>
    <property type="match status" value="1"/>
</dbReference>
<dbReference type="Gene3D" id="2.130.10.10">
    <property type="entry name" value="YVTN repeat-like/Quinoprotein amine dehydrogenase"/>
    <property type="match status" value="1"/>
</dbReference>
<evidence type="ECO:0000259" key="22">
    <source>
        <dbReference type="PROSITE" id="PS51392"/>
    </source>
</evidence>
<dbReference type="PANTHER" id="PTHR13954:SF6">
    <property type="entry name" value="NON-SPECIFIC SERINE_THREONINE PROTEIN KINASE"/>
    <property type="match status" value="1"/>
</dbReference>
<feature type="domain" description="Protein kinase" evidence="21">
    <location>
        <begin position="428"/>
        <end position="685"/>
    </location>
</feature>
<protein>
    <recommendedName>
        <fullName evidence="3">non-specific serine/threonine protein kinase</fullName>
        <ecNumber evidence="3">2.7.11.1</ecNumber>
    </recommendedName>
</protein>
<evidence type="ECO:0000256" key="16">
    <source>
        <dbReference type="ARBA" id="ARBA00023268"/>
    </source>
</evidence>
<dbReference type="AlphaFoldDB" id="A0AAD7ZE12"/>
<feature type="non-terminal residue" evidence="23">
    <location>
        <position position="1015"/>
    </location>
</feature>
<evidence type="ECO:0000313" key="24">
    <source>
        <dbReference type="Proteomes" id="UP001233999"/>
    </source>
</evidence>
<evidence type="ECO:0000256" key="5">
    <source>
        <dbReference type="ARBA" id="ARBA00022553"/>
    </source>
</evidence>
<keyword evidence="24" id="KW-1185">Reference proteome</keyword>
<dbReference type="SMART" id="SM00220">
    <property type="entry name" value="S_TKc"/>
    <property type="match status" value="1"/>
</dbReference>
<feature type="compositionally biased region" description="Basic residues" evidence="19">
    <location>
        <begin position="983"/>
        <end position="995"/>
    </location>
</feature>
<dbReference type="InterPro" id="IPR000719">
    <property type="entry name" value="Prot_kinase_dom"/>
</dbReference>
<dbReference type="PROSITE" id="PS00108">
    <property type="entry name" value="PROTEIN_KINASE_ST"/>
    <property type="match status" value="1"/>
</dbReference>
<evidence type="ECO:0000256" key="12">
    <source>
        <dbReference type="ARBA" id="ARBA00022824"/>
    </source>
</evidence>
<evidence type="ECO:0000256" key="10">
    <source>
        <dbReference type="ARBA" id="ARBA00022777"/>
    </source>
</evidence>
<evidence type="ECO:0000256" key="8">
    <source>
        <dbReference type="ARBA" id="ARBA00022729"/>
    </source>
</evidence>
<gene>
    <name evidence="23" type="ORF">L9F63_024920</name>
</gene>
<comment type="cofactor">
    <cofactor evidence="1">
        <name>Mg(2+)</name>
        <dbReference type="ChEBI" id="CHEBI:18420"/>
    </cofactor>
</comment>
<dbReference type="GO" id="GO:0005524">
    <property type="term" value="F:ATP binding"/>
    <property type="evidence" value="ECO:0007669"/>
    <property type="project" value="UniProtKB-KW"/>
</dbReference>
<keyword evidence="14 20" id="KW-1133">Transmembrane helix</keyword>
<feature type="transmembrane region" description="Helical" evidence="20">
    <location>
        <begin position="361"/>
        <end position="381"/>
    </location>
</feature>
<feature type="domain" description="KEN" evidence="22">
    <location>
        <begin position="688"/>
        <end position="816"/>
    </location>
</feature>
<dbReference type="InterPro" id="IPR015943">
    <property type="entry name" value="WD40/YVTN_repeat-like_dom_sf"/>
</dbReference>
<keyword evidence="16" id="KW-0511">Multifunctional enzyme</keyword>
<feature type="region of interest" description="Disordered" evidence="19">
    <location>
        <begin position="971"/>
        <end position="1000"/>
    </location>
</feature>
<dbReference type="CDD" id="cd10422">
    <property type="entry name" value="RNase_Ire1"/>
    <property type="match status" value="1"/>
</dbReference>